<dbReference type="STRING" id="1229758.C270_03975"/>
<feature type="domain" description="N-acetyltransferase" evidence="1">
    <location>
        <begin position="5"/>
        <end position="131"/>
    </location>
</feature>
<proteinExistence type="predicted"/>
<dbReference type="EMBL" id="CP003851">
    <property type="protein sequence ID" value="AFT81706.1"/>
    <property type="molecule type" value="Genomic_DNA"/>
</dbReference>
<name>K0DCP2_LEUCJ</name>
<dbReference type="SUPFAM" id="SSF55729">
    <property type="entry name" value="Acyl-CoA N-acyltransferases (Nat)"/>
    <property type="match status" value="1"/>
</dbReference>
<reference evidence="2 3" key="1">
    <citation type="journal article" date="2012" name="J. Bacteriol.">
        <title>Complete genome sequence of Leuconostoc carnosum strain JB16, isolated from Kimchi.</title>
        <authorList>
            <person name="Jung J.Y."/>
            <person name="Lee S.H."/>
            <person name="Jeon C.O."/>
        </authorList>
    </citation>
    <scope>NUCLEOTIDE SEQUENCE [LARGE SCALE GENOMIC DNA]</scope>
    <source>
        <strain evidence="2 3">JB16</strain>
    </source>
</reference>
<evidence type="ECO:0000313" key="2">
    <source>
        <dbReference type="EMBL" id="AFT81706.1"/>
    </source>
</evidence>
<dbReference type="eggNOG" id="COG0456">
    <property type="taxonomic scope" value="Bacteria"/>
</dbReference>
<accession>K0DCP2</accession>
<dbReference type="PANTHER" id="PTHR43233:SF1">
    <property type="entry name" value="FAMILY N-ACETYLTRANSFERASE, PUTATIVE (AFU_ORTHOLOGUE AFUA_6G03350)-RELATED"/>
    <property type="match status" value="1"/>
</dbReference>
<gene>
    <name evidence="2" type="ordered locus">C270_03975</name>
</gene>
<dbReference type="AlphaFoldDB" id="K0DCP2"/>
<organism evidence="2 3">
    <name type="scientific">Leuconostoc carnosum (strain JB16)</name>
    <dbReference type="NCBI Taxonomy" id="1229758"/>
    <lineage>
        <taxon>Bacteria</taxon>
        <taxon>Bacillati</taxon>
        <taxon>Bacillota</taxon>
        <taxon>Bacilli</taxon>
        <taxon>Lactobacillales</taxon>
        <taxon>Lactobacillaceae</taxon>
        <taxon>Leuconostoc</taxon>
    </lineage>
</organism>
<dbReference type="PATRIC" id="fig|1229758.3.peg.795"/>
<dbReference type="InterPro" id="IPR000182">
    <property type="entry name" value="GNAT_dom"/>
</dbReference>
<keyword evidence="3" id="KW-1185">Reference proteome</keyword>
<dbReference type="PANTHER" id="PTHR43233">
    <property type="entry name" value="FAMILY N-ACETYLTRANSFERASE, PUTATIVE (AFU_ORTHOLOGUE AFUA_6G03350)-RELATED"/>
    <property type="match status" value="1"/>
</dbReference>
<dbReference type="GO" id="GO:0016747">
    <property type="term" value="F:acyltransferase activity, transferring groups other than amino-acyl groups"/>
    <property type="evidence" value="ECO:0007669"/>
    <property type="project" value="InterPro"/>
</dbReference>
<dbReference type="CDD" id="cd04301">
    <property type="entry name" value="NAT_SF"/>
    <property type="match status" value="1"/>
</dbReference>
<dbReference type="Gene3D" id="3.40.630.30">
    <property type="match status" value="1"/>
</dbReference>
<dbReference type="HOGENOM" id="CLU_086503_4_0_9"/>
<sequence>MIEYSNEKKISAEELSRVFKLSGINRPVDDLDRLKTMIDNASIIWTAWDNKKLIGVARALTDFSYACYLSDLAVVEDHQKQGIGNTLVEKLHSQIGPDVSLLLLAAPSALNYYPKLHFENITTAFLKKRRS</sequence>
<keyword evidence="2" id="KW-0808">Transferase</keyword>
<dbReference type="Pfam" id="PF13673">
    <property type="entry name" value="Acetyltransf_10"/>
    <property type="match status" value="1"/>
</dbReference>
<dbReference type="Proteomes" id="UP000006299">
    <property type="component" value="Chromosome"/>
</dbReference>
<dbReference type="RefSeq" id="WP_014974318.1">
    <property type="nucleotide sequence ID" value="NC_018673.1"/>
</dbReference>
<dbReference type="KEGG" id="lcn:C270_03975"/>
<protein>
    <submittedName>
        <fullName evidence="2">GCN5-like N-acetyltransferase</fullName>
    </submittedName>
</protein>
<dbReference type="InterPro" id="IPR053144">
    <property type="entry name" value="Acetyltransferase_Butenolide"/>
</dbReference>
<evidence type="ECO:0000313" key="3">
    <source>
        <dbReference type="Proteomes" id="UP000006299"/>
    </source>
</evidence>
<dbReference type="InterPro" id="IPR016181">
    <property type="entry name" value="Acyl_CoA_acyltransferase"/>
</dbReference>
<evidence type="ECO:0000259" key="1">
    <source>
        <dbReference type="PROSITE" id="PS51186"/>
    </source>
</evidence>
<dbReference type="PROSITE" id="PS51186">
    <property type="entry name" value="GNAT"/>
    <property type="match status" value="1"/>
</dbReference>